<reference evidence="7" key="1">
    <citation type="submission" date="2018-08" db="EMBL/GenBank/DDBJ databases">
        <authorList>
            <person name="Im W.T."/>
        </authorList>
    </citation>
    <scope>NUCLEOTIDE SEQUENCE [LARGE SCALE GENOMIC DNA]</scope>
    <source>
        <strain evidence="7">LA-28</strain>
    </source>
</reference>
<dbReference type="RefSeq" id="WP_116623775.1">
    <property type="nucleotide sequence ID" value="NZ_QURN01000006.1"/>
</dbReference>
<dbReference type="PANTHER" id="PTHR43003">
    <property type="entry name" value="DNA-3-METHYLADENINE GLYCOSYLASE"/>
    <property type="match status" value="1"/>
</dbReference>
<organism evidence="6 7">
    <name type="scientific">Mesorhizobium denitrificans</name>
    <dbReference type="NCBI Taxonomy" id="2294114"/>
    <lineage>
        <taxon>Bacteria</taxon>
        <taxon>Pseudomonadati</taxon>
        <taxon>Pseudomonadota</taxon>
        <taxon>Alphaproteobacteria</taxon>
        <taxon>Hyphomicrobiales</taxon>
        <taxon>Phyllobacteriaceae</taxon>
        <taxon>Mesorhizobium</taxon>
    </lineage>
</organism>
<dbReference type="Proteomes" id="UP000262379">
    <property type="component" value="Unassembled WGS sequence"/>
</dbReference>
<dbReference type="GO" id="GO:0043916">
    <property type="term" value="F:DNA-7-methylguanine glycosylase activity"/>
    <property type="evidence" value="ECO:0007669"/>
    <property type="project" value="TreeGrafter"/>
</dbReference>
<dbReference type="Gene3D" id="1.10.1670.40">
    <property type="match status" value="1"/>
</dbReference>
<dbReference type="InterPro" id="IPR003265">
    <property type="entry name" value="HhH-GPD_domain"/>
</dbReference>
<dbReference type="AlphaFoldDB" id="A0A371XFD5"/>
<dbReference type="SMART" id="SM00478">
    <property type="entry name" value="ENDO3c"/>
    <property type="match status" value="1"/>
</dbReference>
<evidence type="ECO:0000259" key="5">
    <source>
        <dbReference type="SMART" id="SM00478"/>
    </source>
</evidence>
<protein>
    <recommendedName>
        <fullName evidence="2">DNA-3-methyladenine glycosylase II</fullName>
        <ecNumber evidence="2">3.2.2.21</ecNumber>
    </recommendedName>
</protein>
<proteinExistence type="predicted"/>
<dbReference type="Pfam" id="PF00730">
    <property type="entry name" value="HhH-GPD"/>
    <property type="match status" value="1"/>
</dbReference>
<dbReference type="GO" id="GO:0032993">
    <property type="term" value="C:protein-DNA complex"/>
    <property type="evidence" value="ECO:0007669"/>
    <property type="project" value="TreeGrafter"/>
</dbReference>
<sequence length="219" mass="23149">MRRIATLEDIAEGLEALCKADARLLGVREAAGSIPLRLHPPGFASLAAVVVSQQVSTASAAAIHARFSALFHPLTPQALLSADDEAFRQAGLSRPKQKALIAIARAIEDGLNLESVVDLDGEAAMAALTSVSGIGPWTAEVYLLTAAGHPDVFPSKDVALQAAVHHALNLESRPGDKALAAMAESWSPWRAVAARLFWAYYRSIKGRDGLMTAPAPQQN</sequence>
<comment type="caution">
    <text evidence="6">The sequence shown here is derived from an EMBL/GenBank/DDBJ whole genome shotgun (WGS) entry which is preliminary data.</text>
</comment>
<dbReference type="GO" id="GO:0006307">
    <property type="term" value="P:DNA alkylation repair"/>
    <property type="evidence" value="ECO:0007669"/>
    <property type="project" value="TreeGrafter"/>
</dbReference>
<evidence type="ECO:0000256" key="2">
    <source>
        <dbReference type="ARBA" id="ARBA00012000"/>
    </source>
</evidence>
<dbReference type="GO" id="GO:0032131">
    <property type="term" value="F:alkylated DNA binding"/>
    <property type="evidence" value="ECO:0007669"/>
    <property type="project" value="TreeGrafter"/>
</dbReference>
<evidence type="ECO:0000256" key="4">
    <source>
        <dbReference type="ARBA" id="ARBA00023204"/>
    </source>
</evidence>
<keyword evidence="4" id="KW-0234">DNA repair</keyword>
<keyword evidence="7" id="KW-1185">Reference proteome</keyword>
<evidence type="ECO:0000256" key="3">
    <source>
        <dbReference type="ARBA" id="ARBA00022763"/>
    </source>
</evidence>
<dbReference type="GO" id="GO:0008725">
    <property type="term" value="F:DNA-3-methyladenine glycosylase activity"/>
    <property type="evidence" value="ECO:0007669"/>
    <property type="project" value="TreeGrafter"/>
</dbReference>
<dbReference type="EMBL" id="QURN01000006">
    <property type="protein sequence ID" value="RFC67939.1"/>
    <property type="molecule type" value="Genomic_DNA"/>
</dbReference>
<dbReference type="GO" id="GO:0005737">
    <property type="term" value="C:cytoplasm"/>
    <property type="evidence" value="ECO:0007669"/>
    <property type="project" value="TreeGrafter"/>
</dbReference>
<dbReference type="InterPro" id="IPR051912">
    <property type="entry name" value="Alkylbase_DNA_Glycosylase/TA"/>
</dbReference>
<dbReference type="EC" id="3.2.2.21" evidence="2"/>
<dbReference type="PANTHER" id="PTHR43003:SF13">
    <property type="entry name" value="DNA-3-METHYLADENINE GLYCOSYLASE 2"/>
    <property type="match status" value="1"/>
</dbReference>
<dbReference type="GO" id="GO:0006285">
    <property type="term" value="P:base-excision repair, AP site formation"/>
    <property type="evidence" value="ECO:0007669"/>
    <property type="project" value="TreeGrafter"/>
</dbReference>
<dbReference type="InterPro" id="IPR011257">
    <property type="entry name" value="DNA_glycosylase"/>
</dbReference>
<accession>A0A371XFD5</accession>
<evidence type="ECO:0000256" key="1">
    <source>
        <dbReference type="ARBA" id="ARBA00000086"/>
    </source>
</evidence>
<keyword evidence="3" id="KW-0227">DNA damage</keyword>
<feature type="domain" description="HhH-GPD" evidence="5">
    <location>
        <begin position="51"/>
        <end position="202"/>
    </location>
</feature>
<comment type="catalytic activity">
    <reaction evidence="1">
        <text>Hydrolysis of alkylated DNA, releasing 3-methyladenine, 3-methylguanine, 7-methylguanine and 7-methyladenine.</text>
        <dbReference type="EC" id="3.2.2.21"/>
    </reaction>
</comment>
<dbReference type="Gene3D" id="1.10.340.30">
    <property type="entry name" value="Hypothetical protein, domain 2"/>
    <property type="match status" value="1"/>
</dbReference>
<dbReference type="CDD" id="cd00056">
    <property type="entry name" value="ENDO3c"/>
    <property type="match status" value="1"/>
</dbReference>
<name>A0A371XFD5_9HYPH</name>
<gene>
    <name evidence="6" type="ORF">DY251_10215</name>
</gene>
<dbReference type="SUPFAM" id="SSF48150">
    <property type="entry name" value="DNA-glycosylase"/>
    <property type="match status" value="1"/>
</dbReference>
<evidence type="ECO:0000313" key="6">
    <source>
        <dbReference type="EMBL" id="RFC67939.1"/>
    </source>
</evidence>
<evidence type="ECO:0000313" key="7">
    <source>
        <dbReference type="Proteomes" id="UP000262379"/>
    </source>
</evidence>